<gene>
    <name evidence="3" type="primary">BQ5605_C020g09205</name>
    <name evidence="3" type="ORF">BQ5605_C020G09205</name>
</gene>
<keyword evidence="4" id="KW-1185">Reference proteome</keyword>
<evidence type="ECO:0000259" key="2">
    <source>
        <dbReference type="Pfam" id="PF14214"/>
    </source>
</evidence>
<dbReference type="AlphaFoldDB" id="A0A2X0PJR9"/>
<evidence type="ECO:0000313" key="3">
    <source>
        <dbReference type="EMBL" id="SGZ18802.1"/>
    </source>
</evidence>
<feature type="region of interest" description="Disordered" evidence="1">
    <location>
        <begin position="153"/>
        <end position="194"/>
    </location>
</feature>
<protein>
    <submittedName>
        <fullName evidence="3">BQ5605_C020g09205 protein</fullName>
    </submittedName>
</protein>
<reference evidence="3 4" key="1">
    <citation type="submission" date="2016-11" db="EMBL/GenBank/DDBJ databases">
        <authorList>
            <person name="Jaros S."/>
            <person name="Januszkiewicz K."/>
            <person name="Wedrychowicz H."/>
        </authorList>
    </citation>
    <scope>NUCLEOTIDE SEQUENCE [LARGE SCALE GENOMIC DNA]</scope>
</reference>
<evidence type="ECO:0000313" key="4">
    <source>
        <dbReference type="Proteomes" id="UP000249464"/>
    </source>
</evidence>
<dbReference type="Proteomes" id="UP000249464">
    <property type="component" value="Unassembled WGS sequence"/>
</dbReference>
<dbReference type="STRING" id="796604.A0A2X0PJR9"/>
<organism evidence="3 4">
    <name type="scientific">Microbotryum silenes-dioicae</name>
    <dbReference type="NCBI Taxonomy" id="796604"/>
    <lineage>
        <taxon>Eukaryota</taxon>
        <taxon>Fungi</taxon>
        <taxon>Dikarya</taxon>
        <taxon>Basidiomycota</taxon>
        <taxon>Pucciniomycotina</taxon>
        <taxon>Microbotryomycetes</taxon>
        <taxon>Microbotryales</taxon>
        <taxon>Microbotryaceae</taxon>
        <taxon>Microbotryum</taxon>
    </lineage>
</organism>
<dbReference type="PANTHER" id="PTHR45786:SF74">
    <property type="entry name" value="ATP-DEPENDENT DNA HELICASE"/>
    <property type="match status" value="1"/>
</dbReference>
<dbReference type="InterPro" id="IPR025476">
    <property type="entry name" value="Helitron_helicase-like"/>
</dbReference>
<feature type="compositionally biased region" description="Polar residues" evidence="1">
    <location>
        <begin position="176"/>
        <end position="189"/>
    </location>
</feature>
<accession>A0A2X0PJR9</accession>
<dbReference type="Pfam" id="PF14214">
    <property type="entry name" value="Helitron_like_N"/>
    <property type="match status" value="1"/>
</dbReference>
<dbReference type="EMBL" id="FQNC01000082">
    <property type="protein sequence ID" value="SGZ18802.1"/>
    <property type="molecule type" value="Genomic_DNA"/>
</dbReference>
<name>A0A2X0PJR9_9BASI</name>
<dbReference type="PANTHER" id="PTHR45786">
    <property type="entry name" value="DNA BINDING PROTEIN-LIKE"/>
    <property type="match status" value="1"/>
</dbReference>
<sequence length="395" mass="44581">MAYYTRYRELPRYVVDAPSLIGKRTFLPEQTHQTCAKNAPFVSELWIDARIRFNGPSSDDEQQLVIAYRQILPRLDEMMLQENRRAQQFLMARYNLPTQDEFAVILPGDETEHHGDTTSGLQTLPDRHPAVMSLTYPLLLPFGEDWSQDNIPFSQNASASSADRRTRNADGVLQRTHGSGSTTADNPQTGRGGSKHFVADAWALTEQERLRWISTNQKTLRAEEYSSLQASLAEGIDPSEIGKRVILPSSYPRSPRNMVQLYQDAMAIVRAFGAPDLFITMTCNPAWPEIVNALLPGQTASNRPDIVARVFQGKLTAWLHDIYEDHGRPGVFGRVVARVHVIEFQKRGLPHAHILLILHPDDKPKTNEMTNQRRTKTLTDCHSEDSGSRKVSDIV</sequence>
<evidence type="ECO:0000256" key="1">
    <source>
        <dbReference type="SAM" id="MobiDB-lite"/>
    </source>
</evidence>
<proteinExistence type="predicted"/>
<feature type="domain" description="Helitron helicase-like" evidence="2">
    <location>
        <begin position="195"/>
        <end position="356"/>
    </location>
</feature>